<evidence type="ECO:0000256" key="7">
    <source>
        <dbReference type="ARBA" id="ARBA00045437"/>
    </source>
</evidence>
<evidence type="ECO:0000256" key="8">
    <source>
        <dbReference type="PROSITE-ProRule" id="PRU00221"/>
    </source>
</evidence>
<dbReference type="GO" id="GO:0005730">
    <property type="term" value="C:nucleolus"/>
    <property type="evidence" value="ECO:0007669"/>
    <property type="project" value="UniProtKB-SubCell"/>
</dbReference>
<dbReference type="SUPFAM" id="SSF50978">
    <property type="entry name" value="WD40 repeat-like"/>
    <property type="match status" value="1"/>
</dbReference>
<comment type="subcellular location">
    <subcellularLocation>
        <location evidence="1">Nucleus</location>
        <location evidence="1">Nucleolus</location>
    </subcellularLocation>
</comment>
<feature type="compositionally biased region" description="Basic and acidic residues" evidence="9">
    <location>
        <begin position="595"/>
        <end position="606"/>
    </location>
</feature>
<dbReference type="PANTHER" id="PTHR19924">
    <property type="entry name" value="UTP15 U3 SMALL NUCLEOLAR RNA-ASSOCIATED PROTEIN 15 FAMILY MEMBER"/>
    <property type="match status" value="1"/>
</dbReference>
<gene>
    <name evidence="11" type="ORF">FGIG_03104</name>
</gene>
<dbReference type="InterPro" id="IPR018983">
    <property type="entry name" value="U3_snoRNA-assocProt_15_C"/>
</dbReference>
<dbReference type="GO" id="GO:0006364">
    <property type="term" value="P:rRNA processing"/>
    <property type="evidence" value="ECO:0007669"/>
    <property type="project" value="UniProtKB-KW"/>
</dbReference>
<evidence type="ECO:0000256" key="2">
    <source>
        <dbReference type="ARBA" id="ARBA00018260"/>
    </source>
</evidence>
<dbReference type="InterPro" id="IPR036322">
    <property type="entry name" value="WD40_repeat_dom_sf"/>
</dbReference>
<comment type="function">
    <text evidence="7">Ribosome biogenesis factor. Involved in nucleolar processing of pre-18S ribosomal RNA. Required for optimal pre-ribosomal RNA transcription by RNA polymerase I. Part of the small subunit (SSU) processome, first precursor of the small eukaryotic ribosomal subunit. During the assembly of the SSU processome in the nucleolus, many ribosome biogenesis factors, an RNA chaperone and ribosomal proteins associate with the nascent pre-rRNA and work in concert to generate RNA folding, modifications, rearrangements and cleavage as well as targeted degradation of pre-ribosomal RNA by the RNA exosome.</text>
</comment>
<dbReference type="PANTHER" id="PTHR19924:SF26">
    <property type="entry name" value="U3 SMALL NUCLEOLAR RNA-ASSOCIATED PROTEIN 15 HOMOLOG"/>
    <property type="match status" value="1"/>
</dbReference>
<keyword evidence="4 8" id="KW-0853">WD repeat</keyword>
<keyword evidence="12" id="KW-1185">Reference proteome</keyword>
<protein>
    <recommendedName>
        <fullName evidence="2">U3 small nucleolar RNA-associated protein 15 homolog</fullName>
    </recommendedName>
</protein>
<dbReference type="PROSITE" id="PS00678">
    <property type="entry name" value="WD_REPEATS_1"/>
    <property type="match status" value="1"/>
</dbReference>
<evidence type="ECO:0000256" key="6">
    <source>
        <dbReference type="ARBA" id="ARBA00023242"/>
    </source>
</evidence>
<dbReference type="Pfam" id="PF00400">
    <property type="entry name" value="WD40"/>
    <property type="match status" value="1"/>
</dbReference>
<dbReference type="AlphaFoldDB" id="A0A504YR37"/>
<keyword evidence="3" id="KW-0698">rRNA processing</keyword>
<dbReference type="SMART" id="SM00320">
    <property type="entry name" value="WD40"/>
    <property type="match status" value="5"/>
</dbReference>
<dbReference type="PROSITE" id="PS50082">
    <property type="entry name" value="WD_REPEATS_2"/>
    <property type="match status" value="1"/>
</dbReference>
<dbReference type="STRING" id="46835.A0A504YR37"/>
<evidence type="ECO:0000256" key="3">
    <source>
        <dbReference type="ARBA" id="ARBA00022552"/>
    </source>
</evidence>
<dbReference type="EMBL" id="SUNJ01005379">
    <property type="protein sequence ID" value="TPP63663.1"/>
    <property type="molecule type" value="Genomic_DNA"/>
</dbReference>
<dbReference type="InterPro" id="IPR015943">
    <property type="entry name" value="WD40/YVTN_repeat-like_dom_sf"/>
</dbReference>
<proteinExistence type="predicted"/>
<dbReference type="OrthoDB" id="431715at2759"/>
<dbReference type="InterPro" id="IPR019775">
    <property type="entry name" value="WD40_repeat_CS"/>
</dbReference>
<evidence type="ECO:0000256" key="1">
    <source>
        <dbReference type="ARBA" id="ARBA00004604"/>
    </source>
</evidence>
<keyword evidence="6" id="KW-0539">Nucleus</keyword>
<feature type="domain" description="U3 small nucleolar RNA-associated protein 15 C-terminal" evidence="10">
    <location>
        <begin position="441"/>
        <end position="572"/>
    </location>
</feature>
<dbReference type="Gene3D" id="2.130.10.10">
    <property type="entry name" value="YVTN repeat-like/Quinoprotein amine dehydrogenase"/>
    <property type="match status" value="2"/>
</dbReference>
<accession>A0A504YR37</accession>
<evidence type="ECO:0000256" key="9">
    <source>
        <dbReference type="SAM" id="MobiDB-lite"/>
    </source>
</evidence>
<evidence type="ECO:0000256" key="4">
    <source>
        <dbReference type="ARBA" id="ARBA00022574"/>
    </source>
</evidence>
<feature type="repeat" description="WD" evidence="8">
    <location>
        <begin position="115"/>
        <end position="156"/>
    </location>
</feature>
<evidence type="ECO:0000256" key="5">
    <source>
        <dbReference type="ARBA" id="ARBA00022737"/>
    </source>
</evidence>
<evidence type="ECO:0000313" key="11">
    <source>
        <dbReference type="EMBL" id="TPP63663.1"/>
    </source>
</evidence>
<evidence type="ECO:0000259" key="10">
    <source>
        <dbReference type="Pfam" id="PF09384"/>
    </source>
</evidence>
<keyword evidence="5" id="KW-0677">Repeat</keyword>
<feature type="compositionally biased region" description="Low complexity" evidence="9">
    <location>
        <begin position="583"/>
        <end position="594"/>
    </location>
</feature>
<dbReference type="Proteomes" id="UP000316759">
    <property type="component" value="Unassembled WGS sequence"/>
</dbReference>
<evidence type="ECO:0000313" key="12">
    <source>
        <dbReference type="Proteomes" id="UP000316759"/>
    </source>
</evidence>
<dbReference type="Pfam" id="PF09384">
    <property type="entry name" value="UTP15_C"/>
    <property type="match status" value="1"/>
</dbReference>
<name>A0A504YR37_FASGI</name>
<feature type="region of interest" description="Disordered" evidence="9">
    <location>
        <begin position="583"/>
        <end position="626"/>
    </location>
</feature>
<dbReference type="InterPro" id="IPR001680">
    <property type="entry name" value="WD40_rpt"/>
</dbReference>
<sequence>MLSKTISIISPHQYQISRGDIWQSYSNGRHIQLNGRVNSISICPSPPYKYCIPNGYKVYLYRCDGDRLYRKLGGFGTRVSCCQFRSDGKLVIVGEENGVIRMCTTDKNAFHLRKINAHKGSVTAAAFFVDGHTAASIGADSMVRLWDVSLGTEKQKFRLGSGSEPAKALVVGRQDHNLMCCGNLEGCVSIYDIRERNPVHMFQVPSAVSALAVNKDDSRIVVADGPSIRVWDHRQRTFLCQSFSPNDSANRSPNSLRLHYKTVTALWVTDNPDSSASEVLLSASTDKLVKMTHLADWHELHQIRCPCPLTAVGATPNCDTIVIGGEKGFVKVKHMRTDMKNLMDTSIETLRSNTSKEELENATGLDPSILHLAAEFSGRWKGGNRFVSMTTDDWLSHPFDGPRLGPRHWLSNDNVKKAGQTLPLIHETSEISRDQEFYSMDSAETLTEVDHLLLRFTHSEALTAVTRRRIRAKKDRRIMFMHPITALRLAIGVIRELIRRGTLSTAVAGRIGLRLTPLLRFIRRNIWRKEAAATCLALYNCILDVYTEEELNSLPEFPKVNDVLRTLSQNTQALTAVCEFLHSSSSSPSSTITKSTKETNARRNELTGDEPYSQKHKPTKSKPIQSFKMSILSPEIALDNACLQTSVTPSEQEAKRPKLL</sequence>
<dbReference type="GO" id="GO:0045943">
    <property type="term" value="P:positive regulation of transcription by RNA polymerase I"/>
    <property type="evidence" value="ECO:0007669"/>
    <property type="project" value="TreeGrafter"/>
</dbReference>
<reference evidence="11 12" key="1">
    <citation type="submission" date="2019-04" db="EMBL/GenBank/DDBJ databases">
        <title>Annotation for the trematode Fasciola gigantica.</title>
        <authorList>
            <person name="Choi Y.-J."/>
        </authorList>
    </citation>
    <scope>NUCLEOTIDE SEQUENCE [LARGE SCALE GENOMIC DNA]</scope>
    <source>
        <strain evidence="11">Uganda_cow_1</strain>
    </source>
</reference>
<organism evidence="11 12">
    <name type="scientific">Fasciola gigantica</name>
    <name type="common">Giant liver fluke</name>
    <dbReference type="NCBI Taxonomy" id="46835"/>
    <lineage>
        <taxon>Eukaryota</taxon>
        <taxon>Metazoa</taxon>
        <taxon>Spiralia</taxon>
        <taxon>Lophotrochozoa</taxon>
        <taxon>Platyhelminthes</taxon>
        <taxon>Trematoda</taxon>
        <taxon>Digenea</taxon>
        <taxon>Plagiorchiida</taxon>
        <taxon>Echinostomata</taxon>
        <taxon>Echinostomatoidea</taxon>
        <taxon>Fasciolidae</taxon>
        <taxon>Fasciola</taxon>
    </lineage>
</organism>
<dbReference type="PROSITE" id="PS50294">
    <property type="entry name" value="WD_REPEATS_REGION"/>
    <property type="match status" value="1"/>
</dbReference>
<comment type="caution">
    <text evidence="11">The sequence shown here is derived from an EMBL/GenBank/DDBJ whole genome shotgun (WGS) entry which is preliminary data.</text>
</comment>